<gene>
    <name evidence="2" type="ORF">NRE15_08625</name>
</gene>
<keyword evidence="1" id="KW-0732">Signal</keyword>
<feature type="signal peptide" evidence="1">
    <location>
        <begin position="1"/>
        <end position="26"/>
    </location>
</feature>
<name>A0ABY5P2N2_9LACT</name>
<dbReference type="RefSeq" id="WP_313792479.1">
    <property type="nucleotide sequence ID" value="NZ_CP102453.1"/>
</dbReference>
<evidence type="ECO:0000313" key="2">
    <source>
        <dbReference type="EMBL" id="UUX32979.1"/>
    </source>
</evidence>
<keyword evidence="3" id="KW-1185">Reference proteome</keyword>
<reference evidence="2 3" key="1">
    <citation type="submission" date="2022-08" db="EMBL/GenBank/DDBJ databases">
        <title>Aerococcaceae sp. nov isolated from spoiled eye mask.</title>
        <authorList>
            <person name="Zhou G."/>
            <person name="Xie X.-B."/>
            <person name="Shi Q.-S."/>
            <person name="Wang Y.-S."/>
            <person name="Wen X."/>
            <person name="Peng H."/>
            <person name="Yang X.-J."/>
            <person name="Tao H.-B."/>
            <person name="Huang X.-M."/>
        </authorList>
    </citation>
    <scope>NUCLEOTIDE SEQUENCE [LARGE SCALE GENOMIC DNA]</scope>
    <source>
        <strain evidence="3">DM20194951</strain>
    </source>
</reference>
<evidence type="ECO:0000313" key="3">
    <source>
        <dbReference type="Proteomes" id="UP001315967"/>
    </source>
</evidence>
<feature type="chain" id="PRO_5046132755" description="CAP-associated domain-containing protein" evidence="1">
    <location>
        <begin position="27"/>
        <end position="338"/>
    </location>
</feature>
<proteinExistence type="predicted"/>
<accession>A0ABY5P2N2</accession>
<protein>
    <recommendedName>
        <fullName evidence="4">CAP-associated domain-containing protein</fullName>
    </recommendedName>
</protein>
<evidence type="ECO:0008006" key="4">
    <source>
        <dbReference type="Google" id="ProtNLM"/>
    </source>
</evidence>
<dbReference type="Proteomes" id="UP001315967">
    <property type="component" value="Chromosome"/>
</dbReference>
<evidence type="ECO:0000256" key="1">
    <source>
        <dbReference type="SAM" id="SignalP"/>
    </source>
</evidence>
<dbReference type="EMBL" id="CP102453">
    <property type="protein sequence ID" value="UUX32979.1"/>
    <property type="molecule type" value="Genomic_DNA"/>
</dbReference>
<sequence>MKKKTIVYLSLLTSFLLQFNQNAIYAQDDSESVVESQAVSVEENAEEAIDLLALNEVQLEEGNPLSVIEALQSQPRYVSNGFNYLEAVNADEFAVRSLRYVRDGDLYYLMHSAPSTINSSVLIETNQGEFQRSLIPSDDLMAAMAEGLNNYPDLYAGTTVEAFYQYAQLNSDEISGLMIDNEYATAEHQLMYDEIRAVDDYFLTRLFDYFQTEGVDFSTVETEVGEIYYYDVTQENRDAFQALLLDGQDEANNDGLEGVFEFFSQPFTGSIAISMDTASLSLSMINDDETHAVEYFIGLNQLAIAQPTDDQVITADAFNEMIGLELFSALENAEESAQ</sequence>
<organism evidence="2 3">
    <name type="scientific">Fundicoccus culcitae</name>
    <dbReference type="NCBI Taxonomy" id="2969821"/>
    <lineage>
        <taxon>Bacteria</taxon>
        <taxon>Bacillati</taxon>
        <taxon>Bacillota</taxon>
        <taxon>Bacilli</taxon>
        <taxon>Lactobacillales</taxon>
        <taxon>Aerococcaceae</taxon>
        <taxon>Fundicoccus</taxon>
    </lineage>
</organism>